<dbReference type="GO" id="GO:0000286">
    <property type="term" value="F:alanine dehydrogenase activity"/>
    <property type="evidence" value="ECO:0007669"/>
    <property type="project" value="UniProtKB-EC"/>
</dbReference>
<dbReference type="SMART" id="SM01002">
    <property type="entry name" value="AlaDh_PNT_C"/>
    <property type="match status" value="1"/>
</dbReference>
<dbReference type="AlphaFoldDB" id="A0A645EUI9"/>
<feature type="domain" description="Alanine dehydrogenase/pyridine nucleotide transhydrogenase NAD(H)-binding" evidence="5">
    <location>
        <begin position="43"/>
        <end position="192"/>
    </location>
</feature>
<gene>
    <name evidence="6" type="primary">ald_17</name>
    <name evidence="6" type="ORF">SDC9_152346</name>
</gene>
<evidence type="ECO:0000256" key="2">
    <source>
        <dbReference type="ARBA" id="ARBA00012897"/>
    </source>
</evidence>
<dbReference type="EC" id="1.4.1.1" evidence="2"/>
<dbReference type="FunFam" id="3.40.50.720:FF:000049">
    <property type="entry name" value="Alanine dehydrogenase"/>
    <property type="match status" value="1"/>
</dbReference>
<reference evidence="6" key="1">
    <citation type="submission" date="2019-08" db="EMBL/GenBank/DDBJ databases">
        <authorList>
            <person name="Kucharzyk K."/>
            <person name="Murdoch R.W."/>
            <person name="Higgins S."/>
            <person name="Loffler F."/>
        </authorList>
    </citation>
    <scope>NUCLEOTIDE SEQUENCE</scope>
</reference>
<accession>A0A645EUI9</accession>
<keyword evidence="3 6" id="KW-0560">Oxidoreductase</keyword>
<proteinExistence type="inferred from homology"/>
<dbReference type="SUPFAM" id="SSF51735">
    <property type="entry name" value="NAD(P)-binding Rossmann-fold domains"/>
    <property type="match status" value="1"/>
</dbReference>
<dbReference type="EMBL" id="VSSQ01051006">
    <property type="protein sequence ID" value="MPN05096.1"/>
    <property type="molecule type" value="Genomic_DNA"/>
</dbReference>
<organism evidence="6">
    <name type="scientific">bioreactor metagenome</name>
    <dbReference type="NCBI Taxonomy" id="1076179"/>
    <lineage>
        <taxon>unclassified sequences</taxon>
        <taxon>metagenomes</taxon>
        <taxon>ecological metagenomes</taxon>
    </lineage>
</organism>
<comment type="caution">
    <text evidence="6">The sequence shown here is derived from an EMBL/GenBank/DDBJ whole genome shotgun (WGS) entry which is preliminary data.</text>
</comment>
<dbReference type="PANTHER" id="PTHR42795">
    <property type="entry name" value="ALANINE DEHYDROGENASE"/>
    <property type="match status" value="1"/>
</dbReference>
<name>A0A645EUI9_9ZZZZ</name>
<evidence type="ECO:0000256" key="4">
    <source>
        <dbReference type="ARBA" id="ARBA00023027"/>
    </source>
</evidence>
<sequence>MLQAGMTAIGYETMVSKKGDLPLLTPMSVIAGRLSVQIGAQFLEKPYGGKGVLLSGVPGVANGKVVIIGGGVAGRNALQIALGLGAHCTLLDVRPEILTEIENLYGNAVITLLSNEWNIAHSIKDADVVIGAVLIPGRKAPTLVTEEMVKSMQPGSVIVDIAVDQGGIFETEDRTTTHDDPVYERYGVLHYAVPNMPGAVPRTATIALTNVTLPYAVEIANQGAQQAAANNPTILTGFNVHRGKLTNKDVAESIGAVYTPIETLL</sequence>
<dbReference type="PANTHER" id="PTHR42795:SF1">
    <property type="entry name" value="ALANINE DEHYDROGENASE"/>
    <property type="match status" value="1"/>
</dbReference>
<dbReference type="GO" id="GO:0005886">
    <property type="term" value="C:plasma membrane"/>
    <property type="evidence" value="ECO:0007669"/>
    <property type="project" value="TreeGrafter"/>
</dbReference>
<dbReference type="CDD" id="cd05305">
    <property type="entry name" value="L-AlaDH"/>
    <property type="match status" value="1"/>
</dbReference>
<dbReference type="InterPro" id="IPR036291">
    <property type="entry name" value="NAD(P)-bd_dom_sf"/>
</dbReference>
<protein>
    <recommendedName>
        <fullName evidence="2">alanine dehydrogenase</fullName>
        <ecNumber evidence="2">1.4.1.1</ecNumber>
    </recommendedName>
</protein>
<evidence type="ECO:0000259" key="5">
    <source>
        <dbReference type="SMART" id="SM01002"/>
    </source>
</evidence>
<dbReference type="Pfam" id="PF01262">
    <property type="entry name" value="AlaDh_PNT_C"/>
    <property type="match status" value="1"/>
</dbReference>
<evidence type="ECO:0000256" key="1">
    <source>
        <dbReference type="ARBA" id="ARBA00005689"/>
    </source>
</evidence>
<keyword evidence="4" id="KW-0520">NAD</keyword>
<dbReference type="Gene3D" id="3.40.50.720">
    <property type="entry name" value="NAD(P)-binding Rossmann-like Domain"/>
    <property type="match status" value="1"/>
</dbReference>
<dbReference type="InterPro" id="IPR007698">
    <property type="entry name" value="AlaDH/PNT_NAD(H)-bd"/>
</dbReference>
<evidence type="ECO:0000313" key="6">
    <source>
        <dbReference type="EMBL" id="MPN05096.1"/>
    </source>
</evidence>
<comment type="similarity">
    <text evidence="1">Belongs to the AlaDH/PNT family.</text>
</comment>
<dbReference type="GO" id="GO:0042853">
    <property type="term" value="P:L-alanine catabolic process"/>
    <property type="evidence" value="ECO:0007669"/>
    <property type="project" value="InterPro"/>
</dbReference>
<dbReference type="InterPro" id="IPR008141">
    <property type="entry name" value="Ala_DH"/>
</dbReference>
<evidence type="ECO:0000256" key="3">
    <source>
        <dbReference type="ARBA" id="ARBA00023002"/>
    </source>
</evidence>
<dbReference type="SUPFAM" id="SSF52283">
    <property type="entry name" value="Formate/glycerate dehydrogenase catalytic domain-like"/>
    <property type="match status" value="1"/>
</dbReference>